<name>A0A090G4E9_MESPL</name>
<dbReference type="EMBL" id="CCNE01000006">
    <property type="protein sequence ID" value="CDX52010.1"/>
    <property type="molecule type" value="Genomic_DNA"/>
</dbReference>
<dbReference type="Proteomes" id="UP000046122">
    <property type="component" value="Unassembled WGS sequence"/>
</dbReference>
<reference evidence="1 2" key="1">
    <citation type="submission" date="2014-08" db="EMBL/GenBank/DDBJ databases">
        <authorList>
            <person name="Moulin Lionel"/>
        </authorList>
    </citation>
    <scope>NUCLEOTIDE SEQUENCE [LARGE SCALE GENOMIC DNA]</scope>
</reference>
<dbReference type="InterPro" id="IPR036590">
    <property type="entry name" value="SRAP-like"/>
</dbReference>
<proteinExistence type="predicted"/>
<sequence length="56" mass="6076">MGRGDAIELASITFGFPLSGRTAGPVFNFRSEGRRFADSKRCLVPASAFFEFTGTK</sequence>
<evidence type="ECO:0000313" key="1">
    <source>
        <dbReference type="EMBL" id="CDX52010.1"/>
    </source>
</evidence>
<dbReference type="SUPFAM" id="SSF143081">
    <property type="entry name" value="BB1717-like"/>
    <property type="match status" value="1"/>
</dbReference>
<gene>
    <name evidence="1" type="ORF">MPL3365_140159</name>
</gene>
<evidence type="ECO:0000313" key="2">
    <source>
        <dbReference type="Proteomes" id="UP000046122"/>
    </source>
</evidence>
<accession>A0A090G4E9</accession>
<protein>
    <submittedName>
        <fullName evidence="1">Uncharacterized protein</fullName>
    </submittedName>
</protein>
<organism evidence="1 2">
    <name type="scientific">Mesorhizobium plurifarium</name>
    <dbReference type="NCBI Taxonomy" id="69974"/>
    <lineage>
        <taxon>Bacteria</taxon>
        <taxon>Pseudomonadati</taxon>
        <taxon>Pseudomonadota</taxon>
        <taxon>Alphaproteobacteria</taxon>
        <taxon>Hyphomicrobiales</taxon>
        <taxon>Phyllobacteriaceae</taxon>
        <taxon>Mesorhizobium</taxon>
    </lineage>
</organism>
<dbReference type="AlphaFoldDB" id="A0A090G4E9"/>